<feature type="transmembrane region" description="Helical" evidence="10">
    <location>
        <begin position="139"/>
        <end position="162"/>
    </location>
</feature>
<dbReference type="Proteomes" id="UP000216451">
    <property type="component" value="Unassembled WGS sequence"/>
</dbReference>
<feature type="transmembrane region" description="Helical" evidence="10">
    <location>
        <begin position="57"/>
        <end position="87"/>
    </location>
</feature>
<sequence>MVRGAFKLVLWVLCVSFGLLLHGGSLSAASVFALCASIASAALYEGLAPSRFAAASSAVLAMMAIGLPQLYAFVPLFAFDIASAVMTRIGVEGRVSMKRHASTFTLRTLWFEYLLIICIITSTFMLLGSQHVHGDDSLALRLGGLCLVALSFCSGMASSLVANLRRRILLANDERRDLRRRMHHDALVAEDERRSAMHDATLAERTRIAREIHDGVGHMLTRGIMQAHTSQVISMLAADTQNARSFGDVEATFTEAMNAVRSTVHDLDDEGNDVALQIESASRTLQGLAQSPRVTLENEVRQAPAPITRCLAMTIRESLNNAVRHSSATQVGIVLRDMPALWQLVIQDNGAHNPSDAAYLAVHAHTRWGDMRGMGIADIEARAQEFGGSALCGPNAQGWRVFVSLPKEPWKQYGSADHAEHAGQDHAEQVHAQSAVAEQSSGIELVERRRRGVQ</sequence>
<evidence type="ECO:0000256" key="10">
    <source>
        <dbReference type="SAM" id="Phobius"/>
    </source>
</evidence>
<dbReference type="InterPro" id="IPR011712">
    <property type="entry name" value="Sig_transdc_His_kin_sub3_dim/P"/>
</dbReference>
<dbReference type="GO" id="GO:0046983">
    <property type="term" value="F:protein dimerization activity"/>
    <property type="evidence" value="ECO:0007669"/>
    <property type="project" value="InterPro"/>
</dbReference>
<name>A0A261G6W5_9BIFI</name>
<feature type="region of interest" description="Disordered" evidence="9">
    <location>
        <begin position="415"/>
        <end position="454"/>
    </location>
</feature>
<keyword evidence="13" id="KW-1185">Reference proteome</keyword>
<gene>
    <name evidence="12" type="ORF">BAQU_1220</name>
</gene>
<feature type="transmembrane region" description="Helical" evidence="10">
    <location>
        <begin position="108"/>
        <end position="127"/>
    </location>
</feature>
<dbReference type="InterPro" id="IPR036890">
    <property type="entry name" value="HATPase_C_sf"/>
</dbReference>
<dbReference type="PANTHER" id="PTHR24421">
    <property type="entry name" value="NITRATE/NITRITE SENSOR PROTEIN NARX-RELATED"/>
    <property type="match status" value="1"/>
</dbReference>
<dbReference type="SUPFAM" id="SSF55874">
    <property type="entry name" value="ATPase domain of HSP90 chaperone/DNA topoisomerase II/histidine kinase"/>
    <property type="match status" value="1"/>
</dbReference>
<dbReference type="PANTHER" id="PTHR24421:SF10">
    <property type="entry name" value="NITRATE_NITRITE SENSOR PROTEIN NARQ"/>
    <property type="match status" value="1"/>
</dbReference>
<keyword evidence="10" id="KW-0812">Transmembrane</keyword>
<proteinExistence type="predicted"/>
<keyword evidence="6 12" id="KW-0418">Kinase</keyword>
<comment type="catalytic activity">
    <reaction evidence="1">
        <text>ATP + protein L-histidine = ADP + protein N-phospho-L-histidine.</text>
        <dbReference type="EC" id="2.7.13.3"/>
    </reaction>
</comment>
<evidence type="ECO:0000259" key="11">
    <source>
        <dbReference type="Pfam" id="PF07730"/>
    </source>
</evidence>
<evidence type="ECO:0000256" key="1">
    <source>
        <dbReference type="ARBA" id="ARBA00000085"/>
    </source>
</evidence>
<keyword evidence="3" id="KW-0597">Phosphoprotein</keyword>
<evidence type="ECO:0000256" key="4">
    <source>
        <dbReference type="ARBA" id="ARBA00022679"/>
    </source>
</evidence>
<comment type="caution">
    <text evidence="12">The sequence shown here is derived from an EMBL/GenBank/DDBJ whole genome shotgun (WGS) entry which is preliminary data.</text>
</comment>
<dbReference type="Gene3D" id="3.30.565.10">
    <property type="entry name" value="Histidine kinase-like ATPase, C-terminal domain"/>
    <property type="match status" value="1"/>
</dbReference>
<evidence type="ECO:0000256" key="7">
    <source>
        <dbReference type="ARBA" id="ARBA00022840"/>
    </source>
</evidence>
<evidence type="ECO:0000313" key="12">
    <source>
        <dbReference type="EMBL" id="OZG67148.1"/>
    </source>
</evidence>
<keyword evidence="10" id="KW-0472">Membrane</keyword>
<keyword evidence="4" id="KW-0808">Transferase</keyword>
<feature type="compositionally biased region" description="Basic and acidic residues" evidence="9">
    <location>
        <begin position="417"/>
        <end position="429"/>
    </location>
</feature>
<evidence type="ECO:0000256" key="8">
    <source>
        <dbReference type="ARBA" id="ARBA00023012"/>
    </source>
</evidence>
<evidence type="ECO:0000256" key="3">
    <source>
        <dbReference type="ARBA" id="ARBA00022553"/>
    </source>
</evidence>
<evidence type="ECO:0000256" key="5">
    <source>
        <dbReference type="ARBA" id="ARBA00022741"/>
    </source>
</evidence>
<feature type="domain" description="Signal transduction histidine kinase subgroup 3 dimerisation and phosphoacceptor" evidence="11">
    <location>
        <begin position="204"/>
        <end position="268"/>
    </location>
</feature>
<keyword evidence="5" id="KW-0547">Nucleotide-binding</keyword>
<evidence type="ECO:0000313" key="13">
    <source>
        <dbReference type="Proteomes" id="UP000216451"/>
    </source>
</evidence>
<keyword evidence="10" id="KW-1133">Transmembrane helix</keyword>
<protein>
    <recommendedName>
        <fullName evidence="2">histidine kinase</fullName>
        <ecNumber evidence="2">2.7.13.3</ecNumber>
    </recommendedName>
</protein>
<evidence type="ECO:0000256" key="6">
    <source>
        <dbReference type="ARBA" id="ARBA00022777"/>
    </source>
</evidence>
<evidence type="ECO:0000256" key="9">
    <source>
        <dbReference type="SAM" id="MobiDB-lite"/>
    </source>
</evidence>
<dbReference type="GO" id="GO:0000155">
    <property type="term" value="F:phosphorelay sensor kinase activity"/>
    <property type="evidence" value="ECO:0007669"/>
    <property type="project" value="InterPro"/>
</dbReference>
<organism evidence="12 13">
    <name type="scientific">Bifidobacterium aquikefiri</name>
    <dbReference type="NCBI Taxonomy" id="1653207"/>
    <lineage>
        <taxon>Bacteria</taxon>
        <taxon>Bacillati</taxon>
        <taxon>Actinomycetota</taxon>
        <taxon>Actinomycetes</taxon>
        <taxon>Bifidobacteriales</taxon>
        <taxon>Bifidobacteriaceae</taxon>
        <taxon>Bifidobacterium</taxon>
    </lineage>
</organism>
<reference evidence="12 13" key="1">
    <citation type="journal article" date="2017" name="BMC Genomics">
        <title>Comparative genomic and phylogenomic analyses of the Bifidobacteriaceae family.</title>
        <authorList>
            <person name="Lugli G.A."/>
            <person name="Milani C."/>
            <person name="Turroni F."/>
            <person name="Duranti S."/>
            <person name="Mancabelli L."/>
            <person name="Mangifesta M."/>
            <person name="Ferrario C."/>
            <person name="Modesto M."/>
            <person name="Mattarelli P."/>
            <person name="Jiri K."/>
            <person name="van Sinderen D."/>
            <person name="Ventura M."/>
        </authorList>
    </citation>
    <scope>NUCLEOTIDE SEQUENCE [LARGE SCALE GENOMIC DNA]</scope>
    <source>
        <strain evidence="12 13">LMG 28769</strain>
    </source>
</reference>
<keyword evidence="7" id="KW-0067">ATP-binding</keyword>
<accession>A0A261G6W5</accession>
<dbReference type="AlphaFoldDB" id="A0A261G6W5"/>
<dbReference type="EC" id="2.7.13.3" evidence="2"/>
<dbReference type="GO" id="GO:0016020">
    <property type="term" value="C:membrane"/>
    <property type="evidence" value="ECO:0007669"/>
    <property type="project" value="InterPro"/>
</dbReference>
<dbReference type="Pfam" id="PF07730">
    <property type="entry name" value="HisKA_3"/>
    <property type="match status" value="1"/>
</dbReference>
<dbReference type="Gene3D" id="1.20.5.1930">
    <property type="match status" value="1"/>
</dbReference>
<dbReference type="GO" id="GO:0005524">
    <property type="term" value="F:ATP binding"/>
    <property type="evidence" value="ECO:0007669"/>
    <property type="project" value="UniProtKB-KW"/>
</dbReference>
<keyword evidence="8" id="KW-0902">Two-component regulatory system</keyword>
<dbReference type="InterPro" id="IPR050482">
    <property type="entry name" value="Sensor_HK_TwoCompSys"/>
</dbReference>
<evidence type="ECO:0000256" key="2">
    <source>
        <dbReference type="ARBA" id="ARBA00012438"/>
    </source>
</evidence>
<dbReference type="EMBL" id="MWXA01000005">
    <property type="protein sequence ID" value="OZG67148.1"/>
    <property type="molecule type" value="Genomic_DNA"/>
</dbReference>